<dbReference type="PRINTS" id="PR02008">
    <property type="entry name" value="RCMTFAMILY"/>
</dbReference>
<dbReference type="GO" id="GO:0003723">
    <property type="term" value="F:RNA binding"/>
    <property type="evidence" value="ECO:0007669"/>
    <property type="project" value="UniProtKB-UniRule"/>
</dbReference>
<evidence type="ECO:0000313" key="9">
    <source>
        <dbReference type="Proteomes" id="UP001054902"/>
    </source>
</evidence>
<proteinExistence type="inferred from homology"/>
<sequence length="577" mass="63763">MSTSPYNAAGKLLNQILQQKKSIKTVAFSKSKLTCSKATYATVCNTLQNKSNIDAILNHNGGKLRKAIEMDKARNTGLVYVLLYELLFGPYGNIRGGGQLKRSIIKHEKALRETKNSVVKNSDIKSGSVTFPRYVRVNKLKATTEEIVKVLQKELGKGDNKKENSKDIYVDPHVPDLLVLSPKSSIAWHELDIVKEGKIILQDKSSCFSALALAHGSASSVEGDVIDACAAPGNKTSHVASLLYDQKKGSKSNKKCKVLGFDRSSARLTILKNRMSELAPLVGDDMATVRKSKFPVAICPTHQDFLKADPSDKMFKDVQSILLDPSCSGSGIVNQPDRLGESSKEKDNERIESLSNFQLLALEHAMSFSKVDRIVYSTCSVHQRENEDVVAAAMQEANEEIEDESNVWTLVAPVGLKDWKRRGIKNDDLTEDQSNCLIRVNGLDGDETNGFFVSYFERKKVVDANKGVKAKSLISIPKGVKGIYNGEFKVKLSTKKQDVKGKGGKKKDSKTLDENNTLSSEEVQKKETKASGAKNNKVIPKKAAKKLAWKRKQMQQKLERLKKQNAVKSSKNDKETA</sequence>
<dbReference type="EMBL" id="BLLK01000069">
    <property type="protein sequence ID" value="GFH60642.1"/>
    <property type="molecule type" value="Genomic_DNA"/>
</dbReference>
<comment type="caution">
    <text evidence="8">The sequence shown here is derived from an EMBL/GenBank/DDBJ whole genome shotgun (WGS) entry which is preliminary data.</text>
</comment>
<comment type="similarity">
    <text evidence="5">Belongs to the class I-like SAM-binding methyltransferase superfamily. RsmB/NOP family.</text>
</comment>
<dbReference type="PANTHER" id="PTHR22807">
    <property type="entry name" value="NOP2 YEAST -RELATED NOL1/NOP2/FMU SUN DOMAIN-CONTAINING"/>
    <property type="match status" value="1"/>
</dbReference>
<reference evidence="8 9" key="1">
    <citation type="journal article" date="2021" name="Sci. Rep.">
        <title>The genome of the diatom Chaetoceros tenuissimus carries an ancient integrated fragment of an extant virus.</title>
        <authorList>
            <person name="Hongo Y."/>
            <person name="Kimura K."/>
            <person name="Takaki Y."/>
            <person name="Yoshida Y."/>
            <person name="Baba S."/>
            <person name="Kobayashi G."/>
            <person name="Nagasaki K."/>
            <person name="Hano T."/>
            <person name="Tomaru Y."/>
        </authorList>
    </citation>
    <scope>NUCLEOTIDE SEQUENCE [LARGE SCALE GENOMIC DNA]</scope>
    <source>
        <strain evidence="8 9">NIES-3715</strain>
    </source>
</reference>
<feature type="region of interest" description="Disordered" evidence="6">
    <location>
        <begin position="495"/>
        <end position="577"/>
    </location>
</feature>
<feature type="active site" description="Nucleophile" evidence="5">
    <location>
        <position position="379"/>
    </location>
</feature>
<organism evidence="8 9">
    <name type="scientific">Chaetoceros tenuissimus</name>
    <dbReference type="NCBI Taxonomy" id="426638"/>
    <lineage>
        <taxon>Eukaryota</taxon>
        <taxon>Sar</taxon>
        <taxon>Stramenopiles</taxon>
        <taxon>Ochrophyta</taxon>
        <taxon>Bacillariophyta</taxon>
        <taxon>Coscinodiscophyceae</taxon>
        <taxon>Chaetocerotophycidae</taxon>
        <taxon>Chaetocerotales</taxon>
        <taxon>Chaetocerotaceae</taxon>
        <taxon>Chaetoceros</taxon>
    </lineage>
</organism>
<evidence type="ECO:0000259" key="7">
    <source>
        <dbReference type="PROSITE" id="PS51686"/>
    </source>
</evidence>
<evidence type="ECO:0000256" key="1">
    <source>
        <dbReference type="ARBA" id="ARBA00022603"/>
    </source>
</evidence>
<dbReference type="GO" id="GO:0008173">
    <property type="term" value="F:RNA methyltransferase activity"/>
    <property type="evidence" value="ECO:0007669"/>
    <property type="project" value="InterPro"/>
</dbReference>
<dbReference type="InterPro" id="IPR023267">
    <property type="entry name" value="RCMT"/>
</dbReference>
<feature type="region of interest" description="Disordered" evidence="6">
    <location>
        <begin position="328"/>
        <end position="347"/>
    </location>
</feature>
<evidence type="ECO:0000256" key="6">
    <source>
        <dbReference type="SAM" id="MobiDB-lite"/>
    </source>
</evidence>
<dbReference type="InterPro" id="IPR029063">
    <property type="entry name" value="SAM-dependent_MTases_sf"/>
</dbReference>
<feature type="binding site" evidence="5">
    <location>
        <begin position="229"/>
        <end position="235"/>
    </location>
    <ligand>
        <name>S-adenosyl-L-methionine</name>
        <dbReference type="ChEBI" id="CHEBI:59789"/>
    </ligand>
</feature>
<keyword evidence="3 5" id="KW-0949">S-adenosyl-L-methionine</keyword>
<keyword evidence="9" id="KW-1185">Reference proteome</keyword>
<dbReference type="InterPro" id="IPR049560">
    <property type="entry name" value="MeTrfase_RsmB-F_NOP2_cat"/>
</dbReference>
<evidence type="ECO:0000256" key="3">
    <source>
        <dbReference type="ARBA" id="ARBA00022691"/>
    </source>
</evidence>
<dbReference type="GO" id="GO:0005730">
    <property type="term" value="C:nucleolus"/>
    <property type="evidence" value="ECO:0007669"/>
    <property type="project" value="TreeGrafter"/>
</dbReference>
<feature type="compositionally biased region" description="Basic and acidic residues" evidence="6">
    <location>
        <begin position="338"/>
        <end position="347"/>
    </location>
</feature>
<protein>
    <recommendedName>
        <fullName evidence="7">SAM-dependent MTase RsmB/NOP-type domain-containing protein</fullName>
    </recommendedName>
</protein>
<feature type="binding site" evidence="5">
    <location>
        <position position="262"/>
    </location>
    <ligand>
        <name>S-adenosyl-L-methionine</name>
        <dbReference type="ChEBI" id="CHEBI:59789"/>
    </ligand>
</feature>
<feature type="binding site" evidence="5">
    <location>
        <position position="324"/>
    </location>
    <ligand>
        <name>S-adenosyl-L-methionine</name>
        <dbReference type="ChEBI" id="CHEBI:59789"/>
    </ligand>
</feature>
<dbReference type="Proteomes" id="UP001054902">
    <property type="component" value="Unassembled WGS sequence"/>
</dbReference>
<gene>
    <name evidence="8" type="ORF">CTEN210_17118</name>
</gene>
<dbReference type="InterPro" id="IPR048889">
    <property type="entry name" value="NSUN5_RCM1_N"/>
</dbReference>
<dbReference type="AlphaFoldDB" id="A0AAD3D9Y6"/>
<dbReference type="GO" id="GO:0070475">
    <property type="term" value="P:rRNA base methylation"/>
    <property type="evidence" value="ECO:0007669"/>
    <property type="project" value="TreeGrafter"/>
</dbReference>
<dbReference type="InterPro" id="IPR001678">
    <property type="entry name" value="MeTrfase_RsmB-F_NOP2_dom"/>
</dbReference>
<dbReference type="Gene3D" id="3.30.70.1170">
    <property type="entry name" value="Sun protein, domain 3"/>
    <property type="match status" value="1"/>
</dbReference>
<keyword evidence="2 5" id="KW-0808">Transferase</keyword>
<accession>A0AAD3D9Y6</accession>
<dbReference type="PROSITE" id="PS51686">
    <property type="entry name" value="SAM_MT_RSMB_NOP"/>
    <property type="match status" value="1"/>
</dbReference>
<dbReference type="Pfam" id="PF21148">
    <property type="entry name" value="NSUN5_fdxn-like"/>
    <property type="match status" value="1"/>
</dbReference>
<keyword evidence="4 5" id="KW-0694">RNA-binding</keyword>
<feature type="compositionally biased region" description="Basic residues" evidence="6">
    <location>
        <begin position="539"/>
        <end position="554"/>
    </location>
</feature>
<evidence type="ECO:0000256" key="5">
    <source>
        <dbReference type="PROSITE-ProRule" id="PRU01023"/>
    </source>
</evidence>
<evidence type="ECO:0000256" key="4">
    <source>
        <dbReference type="ARBA" id="ARBA00022884"/>
    </source>
</evidence>
<dbReference type="InterPro" id="IPR049561">
    <property type="entry name" value="NSUN5_7_fdxn-like"/>
</dbReference>
<keyword evidence="1 5" id="KW-0489">Methyltransferase</keyword>
<feature type="domain" description="SAM-dependent MTase RsmB/NOP-type" evidence="7">
    <location>
        <begin position="123"/>
        <end position="459"/>
    </location>
</feature>
<name>A0AAD3D9Y6_9STRA</name>
<dbReference type="Pfam" id="PF21153">
    <property type="entry name" value="NSUN5_N"/>
    <property type="match status" value="1"/>
</dbReference>
<evidence type="ECO:0000256" key="2">
    <source>
        <dbReference type="ARBA" id="ARBA00022679"/>
    </source>
</evidence>
<feature type="binding site" evidence="5">
    <location>
        <position position="304"/>
    </location>
    <ligand>
        <name>S-adenosyl-L-methionine</name>
        <dbReference type="ChEBI" id="CHEBI:59789"/>
    </ligand>
</feature>
<dbReference type="Pfam" id="PF01189">
    <property type="entry name" value="Methyltr_RsmB-F"/>
    <property type="match status" value="1"/>
</dbReference>
<dbReference type="Gene3D" id="3.40.50.150">
    <property type="entry name" value="Vaccinia Virus protein VP39"/>
    <property type="match status" value="1"/>
</dbReference>
<dbReference type="SUPFAM" id="SSF53335">
    <property type="entry name" value="S-adenosyl-L-methionine-dependent methyltransferases"/>
    <property type="match status" value="1"/>
</dbReference>
<dbReference type="PANTHER" id="PTHR22807:SF4">
    <property type="entry name" value="28S RRNA (CYTOSINE-C(5))-METHYLTRANSFERASE"/>
    <property type="match status" value="1"/>
</dbReference>
<evidence type="ECO:0000313" key="8">
    <source>
        <dbReference type="EMBL" id="GFH60642.1"/>
    </source>
</evidence>